<feature type="chain" id="PRO_5012278392" description="DUF4369 domain-containing protein" evidence="1">
    <location>
        <begin position="24"/>
        <end position="220"/>
    </location>
</feature>
<evidence type="ECO:0000256" key="1">
    <source>
        <dbReference type="SAM" id="SignalP"/>
    </source>
</evidence>
<accession>A0A1T2L5Y7</accession>
<keyword evidence="3" id="KW-1185">Reference proteome</keyword>
<feature type="signal peptide" evidence="1">
    <location>
        <begin position="1"/>
        <end position="23"/>
    </location>
</feature>
<proteinExistence type="predicted"/>
<dbReference type="OrthoDB" id="5455378at2"/>
<gene>
    <name evidence="2" type="ORF">BOW53_07780</name>
</gene>
<evidence type="ECO:0000313" key="2">
    <source>
        <dbReference type="EMBL" id="OOZ40460.1"/>
    </source>
</evidence>
<dbReference type="AlphaFoldDB" id="A0A1T2L5Y7"/>
<name>A0A1T2L5Y7_9GAMM</name>
<sequence>MLNVLRVACALFISLLITGTAWAEPDPGAFVTRSSGSVNFHTEGTAAAPLPPFAKIFSGTQVSIGADSKLQLVYLQNGRQEFWSGPASLEIGIDASSAKGETASPTIKMLPPYMVDVLTRSQDVISDIQSRQGMIRVRSLMTARKVRKAEANYTTMRAESADDDITPEIYLLTTYDELKVYKRMERPLQEILKRQPNNEAAQRLHDQFMAILEAEQEALQ</sequence>
<reference evidence="2 3" key="1">
    <citation type="submission" date="2016-11" db="EMBL/GenBank/DDBJ databases">
        <title>Mixed transmission modes and dynamic genome evolution in an obligate animal-bacterial symbiosis.</title>
        <authorList>
            <person name="Russell S.L."/>
            <person name="Corbett-Detig R.B."/>
            <person name="Cavanaugh C.M."/>
        </authorList>
    </citation>
    <scope>NUCLEOTIDE SEQUENCE [LARGE SCALE GENOMIC DNA]</scope>
    <source>
        <strain evidence="2">Sveles-Q1</strain>
    </source>
</reference>
<organism evidence="2 3">
    <name type="scientific">Solemya pervernicosa gill symbiont</name>
    <dbReference type="NCBI Taxonomy" id="642797"/>
    <lineage>
        <taxon>Bacteria</taxon>
        <taxon>Pseudomonadati</taxon>
        <taxon>Pseudomonadota</taxon>
        <taxon>Gammaproteobacteria</taxon>
        <taxon>sulfur-oxidizing symbionts</taxon>
    </lineage>
</organism>
<protein>
    <recommendedName>
        <fullName evidence="4">DUF4369 domain-containing protein</fullName>
    </recommendedName>
</protein>
<evidence type="ECO:0008006" key="4">
    <source>
        <dbReference type="Google" id="ProtNLM"/>
    </source>
</evidence>
<dbReference type="EMBL" id="MPRL01000025">
    <property type="protein sequence ID" value="OOZ40460.1"/>
    <property type="molecule type" value="Genomic_DNA"/>
</dbReference>
<dbReference type="Proteomes" id="UP000191110">
    <property type="component" value="Unassembled WGS sequence"/>
</dbReference>
<dbReference type="RefSeq" id="WP_078483520.1">
    <property type="nucleotide sequence ID" value="NZ_MPRL01000025.1"/>
</dbReference>
<evidence type="ECO:0000313" key="3">
    <source>
        <dbReference type="Proteomes" id="UP000191110"/>
    </source>
</evidence>
<keyword evidence="1" id="KW-0732">Signal</keyword>
<comment type="caution">
    <text evidence="2">The sequence shown here is derived from an EMBL/GenBank/DDBJ whole genome shotgun (WGS) entry which is preliminary data.</text>
</comment>